<accession>A0A397ZQ79</accession>
<reference evidence="1 2" key="1">
    <citation type="submission" date="2018-06" db="EMBL/GenBank/DDBJ databases">
        <title>WGS assembly of Brassica rapa FPsc.</title>
        <authorList>
            <person name="Bowman J."/>
            <person name="Kohchi T."/>
            <person name="Yamato K."/>
            <person name="Jenkins J."/>
            <person name="Shu S."/>
            <person name="Ishizaki K."/>
            <person name="Yamaoka S."/>
            <person name="Nishihama R."/>
            <person name="Nakamura Y."/>
            <person name="Berger F."/>
            <person name="Adam C."/>
            <person name="Aki S."/>
            <person name="Althoff F."/>
            <person name="Araki T."/>
            <person name="Arteaga-Vazquez M."/>
            <person name="Balasubrmanian S."/>
            <person name="Bauer D."/>
            <person name="Boehm C."/>
            <person name="Briginshaw L."/>
            <person name="Caballero-Perez J."/>
            <person name="Catarino B."/>
            <person name="Chen F."/>
            <person name="Chiyoda S."/>
            <person name="Chovatia M."/>
            <person name="Davies K."/>
            <person name="Delmans M."/>
            <person name="Demura T."/>
            <person name="Dierschke T."/>
            <person name="Dolan L."/>
            <person name="Dorantes-Acosta A."/>
            <person name="Eklund D."/>
            <person name="Florent S."/>
            <person name="Flores-Sandoval E."/>
            <person name="Fujiyama A."/>
            <person name="Fukuzawa H."/>
            <person name="Galik B."/>
            <person name="Grimanelli D."/>
            <person name="Grimwood J."/>
            <person name="Grossniklaus U."/>
            <person name="Hamada T."/>
            <person name="Haseloff J."/>
            <person name="Hetherington A."/>
            <person name="Higo A."/>
            <person name="Hirakawa Y."/>
            <person name="Hundley H."/>
            <person name="Ikeda Y."/>
            <person name="Inoue K."/>
            <person name="Inoue S."/>
            <person name="Ishida S."/>
            <person name="Jia Q."/>
            <person name="Kakita M."/>
            <person name="Kanazawa T."/>
            <person name="Kawai Y."/>
            <person name="Kawashima T."/>
            <person name="Kennedy M."/>
            <person name="Kinose K."/>
            <person name="Kinoshita T."/>
            <person name="Kohara Y."/>
            <person name="Koide E."/>
            <person name="Komatsu K."/>
            <person name="Kopischke S."/>
            <person name="Kubo M."/>
            <person name="Kyozuka J."/>
            <person name="Lagercrantz U."/>
            <person name="Lin S."/>
            <person name="Lindquist E."/>
            <person name="Lipzen A."/>
            <person name="Lu C."/>
            <person name="Luna E."/>
            <person name="Martienssen R."/>
            <person name="Minamino N."/>
            <person name="Mizutani M."/>
            <person name="Mizutani M."/>
            <person name="Mochizuki N."/>
            <person name="Monte I."/>
            <person name="Mosher R."/>
            <person name="Nagasaki H."/>
            <person name="Nakagami H."/>
            <person name="Naramoto S."/>
            <person name="Nishitani K."/>
            <person name="Ohtani M."/>
            <person name="Okamoto T."/>
            <person name="Okumura M."/>
            <person name="Phillips J."/>
            <person name="Pollak B."/>
            <person name="Reinders A."/>
            <person name="Roevekamp M."/>
            <person name="Sano R."/>
            <person name="Sawa S."/>
            <person name="Schmid M."/>
            <person name="Shirakawa M."/>
            <person name="Solano R."/>
            <person name="Spunde A."/>
            <person name="Suetsugu N."/>
            <person name="Sugano S."/>
            <person name="Sugiyama A."/>
            <person name="Sun R."/>
            <person name="Suzuki Y."/>
            <person name="Takenaka M."/>
            <person name="Takezawa D."/>
            <person name="Tomogane H."/>
            <person name="Tsuzuki M."/>
            <person name="Ueda T."/>
            <person name="Umeda M."/>
            <person name="Ward J."/>
            <person name="Watanabe Y."/>
            <person name="Yazaki K."/>
            <person name="Yokoyama R."/>
            <person name="Yoshitake Y."/>
            <person name="Yotsui I."/>
            <person name="Zachgo S."/>
            <person name="Schmutz J."/>
        </authorList>
    </citation>
    <scope>NUCLEOTIDE SEQUENCE [LARGE SCALE GENOMIC DNA]</scope>
    <source>
        <strain evidence="2">cv. B-3</strain>
    </source>
</reference>
<dbReference type="Proteomes" id="UP000264353">
    <property type="component" value="Chromosome A4"/>
</dbReference>
<dbReference type="AlphaFoldDB" id="A0A397ZQ79"/>
<protein>
    <submittedName>
        <fullName evidence="1">Uncharacterized protein</fullName>
    </submittedName>
</protein>
<proteinExistence type="predicted"/>
<dbReference type="EMBL" id="CM010631">
    <property type="protein sequence ID" value="RID64753.1"/>
    <property type="molecule type" value="Genomic_DNA"/>
</dbReference>
<evidence type="ECO:0000313" key="2">
    <source>
        <dbReference type="Proteomes" id="UP000264353"/>
    </source>
</evidence>
<evidence type="ECO:0000313" key="1">
    <source>
        <dbReference type="EMBL" id="RID64753.1"/>
    </source>
</evidence>
<gene>
    <name evidence="1" type="ORF">BRARA_D00003</name>
</gene>
<sequence>MIKLIHLLTRSSSAVDPATRREFFIPKKWIEQEYVTFLSGCKQLAPRDVIINNMSLPDVELQDLIAGAEKVNKLYAHFVNADWNRDHDTLAHLREDISFNWTT</sequence>
<organism evidence="1 2">
    <name type="scientific">Brassica campestris</name>
    <name type="common">Field mustard</name>
    <dbReference type="NCBI Taxonomy" id="3711"/>
    <lineage>
        <taxon>Eukaryota</taxon>
        <taxon>Viridiplantae</taxon>
        <taxon>Streptophyta</taxon>
        <taxon>Embryophyta</taxon>
        <taxon>Tracheophyta</taxon>
        <taxon>Spermatophyta</taxon>
        <taxon>Magnoliopsida</taxon>
        <taxon>eudicotyledons</taxon>
        <taxon>Gunneridae</taxon>
        <taxon>Pentapetalae</taxon>
        <taxon>rosids</taxon>
        <taxon>malvids</taxon>
        <taxon>Brassicales</taxon>
        <taxon>Brassicaceae</taxon>
        <taxon>Brassiceae</taxon>
        <taxon>Brassica</taxon>
    </lineage>
</organism>
<name>A0A397ZQ79_BRACM</name>